<evidence type="ECO:0000256" key="4">
    <source>
        <dbReference type="ARBA" id="ARBA00023163"/>
    </source>
</evidence>
<dbReference type="Proteomes" id="UP000886520">
    <property type="component" value="Chromosome 14"/>
</dbReference>
<comment type="subcellular location">
    <subcellularLocation>
        <location evidence="1">Nucleus</location>
    </subcellularLocation>
</comment>
<protein>
    <recommendedName>
        <fullName evidence="12">MYB transcription factor</fullName>
    </recommendedName>
</protein>
<dbReference type="NCBIfam" id="TIGR01557">
    <property type="entry name" value="myb_SHAQKYF"/>
    <property type="match status" value="1"/>
</dbReference>
<accession>A0A9D4UMA4</accession>
<dbReference type="GO" id="GO:0003677">
    <property type="term" value="F:DNA binding"/>
    <property type="evidence" value="ECO:0007669"/>
    <property type="project" value="UniProtKB-KW"/>
</dbReference>
<dbReference type="InterPro" id="IPR017930">
    <property type="entry name" value="Myb_dom"/>
</dbReference>
<dbReference type="PANTHER" id="PTHR44042:SF67">
    <property type="entry name" value="MYB-LIKE PROTEIN I"/>
    <property type="match status" value="1"/>
</dbReference>
<evidence type="ECO:0000313" key="11">
    <source>
        <dbReference type="Proteomes" id="UP000886520"/>
    </source>
</evidence>
<dbReference type="Gene3D" id="1.10.10.60">
    <property type="entry name" value="Homeodomain-like"/>
    <property type="match status" value="2"/>
</dbReference>
<feature type="compositionally biased region" description="Low complexity" evidence="6">
    <location>
        <begin position="1"/>
        <end position="15"/>
    </location>
</feature>
<feature type="region of interest" description="Disordered" evidence="6">
    <location>
        <begin position="225"/>
        <end position="259"/>
    </location>
</feature>
<keyword evidence="11" id="KW-1185">Reference proteome</keyword>
<evidence type="ECO:0000259" key="8">
    <source>
        <dbReference type="PROSITE" id="PS51293"/>
    </source>
</evidence>
<feature type="region of interest" description="Disordered" evidence="6">
    <location>
        <begin position="100"/>
        <end position="131"/>
    </location>
</feature>
<feature type="domain" description="Myb-like" evidence="7">
    <location>
        <begin position="22"/>
        <end position="76"/>
    </location>
</feature>
<comment type="caution">
    <text evidence="10">The sequence shown here is derived from an EMBL/GenBank/DDBJ whole genome shotgun (WGS) entry which is preliminary data.</text>
</comment>
<dbReference type="FunFam" id="1.10.10.60:FF:000009">
    <property type="entry name" value="transcription factor MYB1R1"/>
    <property type="match status" value="1"/>
</dbReference>
<dbReference type="PANTHER" id="PTHR44042">
    <property type="entry name" value="DUPLICATED HOMEODOMAIN-LIKE SUPERFAMILY PROTEIN-RELATED"/>
    <property type="match status" value="1"/>
</dbReference>
<feature type="domain" description="HTH myb-type" evidence="9">
    <location>
        <begin position="140"/>
        <end position="196"/>
    </location>
</feature>
<proteinExistence type="predicted"/>
<feature type="region of interest" description="Disordered" evidence="6">
    <location>
        <begin position="1"/>
        <end position="30"/>
    </location>
</feature>
<name>A0A9D4UMA4_ADICA</name>
<organism evidence="10 11">
    <name type="scientific">Adiantum capillus-veneris</name>
    <name type="common">Maidenhair fern</name>
    <dbReference type="NCBI Taxonomy" id="13818"/>
    <lineage>
        <taxon>Eukaryota</taxon>
        <taxon>Viridiplantae</taxon>
        <taxon>Streptophyta</taxon>
        <taxon>Embryophyta</taxon>
        <taxon>Tracheophyta</taxon>
        <taxon>Polypodiopsida</taxon>
        <taxon>Polypodiidae</taxon>
        <taxon>Polypodiales</taxon>
        <taxon>Pteridineae</taxon>
        <taxon>Pteridaceae</taxon>
        <taxon>Vittarioideae</taxon>
        <taxon>Adiantum</taxon>
    </lineage>
</organism>
<keyword evidence="5" id="KW-0539">Nucleus</keyword>
<dbReference type="InterPro" id="IPR006447">
    <property type="entry name" value="Myb_dom_plants"/>
</dbReference>
<keyword evidence="3" id="KW-0238">DNA-binding</keyword>
<dbReference type="CDD" id="cd00167">
    <property type="entry name" value="SANT"/>
    <property type="match status" value="2"/>
</dbReference>
<dbReference type="SUPFAM" id="SSF46689">
    <property type="entry name" value="Homeodomain-like"/>
    <property type="match status" value="2"/>
</dbReference>
<dbReference type="OrthoDB" id="118550at2759"/>
<evidence type="ECO:0008006" key="12">
    <source>
        <dbReference type="Google" id="ProtNLM"/>
    </source>
</evidence>
<dbReference type="AlphaFoldDB" id="A0A9D4UMA4"/>
<evidence type="ECO:0000313" key="10">
    <source>
        <dbReference type="EMBL" id="KAI5070092.1"/>
    </source>
</evidence>
<evidence type="ECO:0000256" key="5">
    <source>
        <dbReference type="ARBA" id="ARBA00023242"/>
    </source>
</evidence>
<sequence>MAPPSCSSAGSPAPSYEEEAASPSLSTPSWTPQQDKLFELALAAHDLGAQNCWDSIAAAVPGHTVVSVKAHFDTLLEDIQAIEAGLIALPLYPKPHFPSEHALGTPLAPPPSDVPRSKKDTASSNGTANGRALLSKAADLERRKGVPWTEEEHKNFLLGLAKFGKGDWRSISRNFVRTRTPTQVASHAQKYFIRLTSIKKDRRRSSIHDITSVNGDAVQPCQGPITGQGVQGHPPSNPPGSFTESSHFGEAVGQPISGIMGSTVGTPVMMPPASFTGPFVSRGPLPRPMVPGAPVGVMPVPYPLAQSMPPTASQQVGSI</sequence>
<evidence type="ECO:0000259" key="9">
    <source>
        <dbReference type="PROSITE" id="PS51294"/>
    </source>
</evidence>
<evidence type="ECO:0000256" key="2">
    <source>
        <dbReference type="ARBA" id="ARBA00023015"/>
    </source>
</evidence>
<dbReference type="InterPro" id="IPR001005">
    <property type="entry name" value="SANT/Myb"/>
</dbReference>
<dbReference type="PROSITE" id="PS51293">
    <property type="entry name" value="SANT"/>
    <property type="match status" value="1"/>
</dbReference>
<dbReference type="EMBL" id="JABFUD020000014">
    <property type="protein sequence ID" value="KAI5070092.1"/>
    <property type="molecule type" value="Genomic_DNA"/>
</dbReference>
<keyword evidence="2" id="KW-0805">Transcription regulation</keyword>
<dbReference type="PROSITE" id="PS51294">
    <property type="entry name" value="HTH_MYB"/>
    <property type="match status" value="1"/>
</dbReference>
<dbReference type="PROSITE" id="PS50090">
    <property type="entry name" value="MYB_LIKE"/>
    <property type="match status" value="2"/>
</dbReference>
<dbReference type="InterPro" id="IPR017884">
    <property type="entry name" value="SANT_dom"/>
</dbReference>
<reference evidence="10" key="1">
    <citation type="submission" date="2021-01" db="EMBL/GenBank/DDBJ databases">
        <title>Adiantum capillus-veneris genome.</title>
        <authorList>
            <person name="Fang Y."/>
            <person name="Liao Q."/>
        </authorList>
    </citation>
    <scope>NUCLEOTIDE SEQUENCE</scope>
    <source>
        <strain evidence="10">H3</strain>
        <tissue evidence="10">Leaf</tissue>
    </source>
</reference>
<keyword evidence="4" id="KW-0804">Transcription</keyword>
<gene>
    <name evidence="10" type="ORF">GOP47_0014435</name>
</gene>
<dbReference type="SMART" id="SM00717">
    <property type="entry name" value="SANT"/>
    <property type="match status" value="2"/>
</dbReference>
<evidence type="ECO:0000256" key="1">
    <source>
        <dbReference type="ARBA" id="ARBA00004123"/>
    </source>
</evidence>
<dbReference type="InterPro" id="IPR009057">
    <property type="entry name" value="Homeodomain-like_sf"/>
</dbReference>
<evidence type="ECO:0000256" key="3">
    <source>
        <dbReference type="ARBA" id="ARBA00023125"/>
    </source>
</evidence>
<feature type="domain" description="SANT" evidence="8">
    <location>
        <begin position="148"/>
        <end position="196"/>
    </location>
</feature>
<evidence type="ECO:0000256" key="6">
    <source>
        <dbReference type="SAM" id="MobiDB-lite"/>
    </source>
</evidence>
<evidence type="ECO:0000259" key="7">
    <source>
        <dbReference type="PROSITE" id="PS50090"/>
    </source>
</evidence>
<dbReference type="Pfam" id="PF00249">
    <property type="entry name" value="Myb_DNA-binding"/>
    <property type="match status" value="2"/>
</dbReference>
<dbReference type="GO" id="GO:0005634">
    <property type="term" value="C:nucleus"/>
    <property type="evidence" value="ECO:0007669"/>
    <property type="project" value="UniProtKB-SubCell"/>
</dbReference>
<feature type="domain" description="Myb-like" evidence="7">
    <location>
        <begin position="140"/>
        <end position="192"/>
    </location>
</feature>